<keyword evidence="2" id="KW-1133">Transmembrane helix</keyword>
<dbReference type="AlphaFoldDB" id="A0A941I1V8"/>
<feature type="domain" description="Zinc finger/thioredoxin putative" evidence="3">
    <location>
        <begin position="3"/>
        <end position="37"/>
    </location>
</feature>
<feature type="compositionally biased region" description="Polar residues" evidence="1">
    <location>
        <begin position="215"/>
        <end position="225"/>
    </location>
</feature>
<evidence type="ECO:0000259" key="3">
    <source>
        <dbReference type="Pfam" id="PF13719"/>
    </source>
</evidence>
<dbReference type="Pfam" id="PF11906">
    <property type="entry name" value="DUF3426"/>
    <property type="match status" value="1"/>
</dbReference>
<dbReference type="Pfam" id="PF13719">
    <property type="entry name" value="Zn_ribbon_5"/>
    <property type="match status" value="1"/>
</dbReference>
<dbReference type="InterPro" id="IPR011723">
    <property type="entry name" value="Znf/thioredoxin_put"/>
</dbReference>
<keyword evidence="2" id="KW-0812">Transmembrane</keyword>
<dbReference type="RefSeq" id="WP_212684111.1">
    <property type="nucleotide sequence ID" value="NZ_JAGSPM010000005.1"/>
</dbReference>
<feature type="compositionally biased region" description="Basic and acidic residues" evidence="1">
    <location>
        <begin position="292"/>
        <end position="303"/>
    </location>
</feature>
<feature type="region of interest" description="Disordered" evidence="1">
    <location>
        <begin position="348"/>
        <end position="416"/>
    </location>
</feature>
<feature type="compositionally biased region" description="Polar residues" evidence="1">
    <location>
        <begin position="84"/>
        <end position="95"/>
    </location>
</feature>
<feature type="region of interest" description="Disordered" evidence="1">
    <location>
        <begin position="46"/>
        <end position="313"/>
    </location>
</feature>
<feature type="compositionally biased region" description="Polar residues" evidence="1">
    <location>
        <begin position="253"/>
        <end position="263"/>
    </location>
</feature>
<feature type="compositionally biased region" description="Low complexity" evidence="1">
    <location>
        <begin position="372"/>
        <end position="384"/>
    </location>
</feature>
<dbReference type="EMBL" id="JAGSPM010000005">
    <property type="protein sequence ID" value="MBR7746798.1"/>
    <property type="molecule type" value="Genomic_DNA"/>
</dbReference>
<comment type="caution">
    <text evidence="4">The sequence shown here is derived from an EMBL/GenBank/DDBJ whole genome shotgun (WGS) entry which is preliminary data.</text>
</comment>
<sequence>MALATQCPHCYTSFRVANDQLKLHAGMVRCGSCKLTFNGIEHLLAPGEAPRKRPDSKLTESASEQQTPSSLQQKAAVEDAKKLPSSQQTEPQHQSSLDEHPIASNATEQSHHPEIAADEASQDGDEHKPQITTEFIAKFEDEFEAGSDIVEADAQNDQLDTADSKNQEFDFESNRQSGEEHDFTTANDEATQEQTQDTIDENASPIDTTAPVFTLDSNPDSNLAPESNADVKTKDKSDSNSEQELDEFEQLMNLGSASESVHSQQQQNLMQQFSAQLETIEPELGVSGTTEPKPESNSNDKQKPSPLTGKLEFELTSEERALVEQADLLHQLELENRIATLDEDAKEWSRHEPHLGEDLKESASSNRPPSFTSSHATTAQSSADSDTHSDAIYAEEPVESISDSQPPAEIDGDEETPKFVLQAEKKRRYGKWQTFALFFSCLVLVFATLLQGAYFFRTQIAAQWPATKPHLLRACQMIGCQIKLPAERRMLELVGSELLILNEELRINTLAFQIQNKSSTIQEWPALELTLKDRRGKTVLQKVFQASEYLNTKSDLPKGIAALSESNHKLYFELNIAKASNYQVEIFYP</sequence>
<feature type="compositionally biased region" description="Polar residues" evidence="1">
    <location>
        <begin position="184"/>
        <end position="197"/>
    </location>
</feature>
<evidence type="ECO:0000313" key="5">
    <source>
        <dbReference type="Proteomes" id="UP000680158"/>
    </source>
</evidence>
<feature type="transmembrane region" description="Helical" evidence="2">
    <location>
        <begin position="435"/>
        <end position="456"/>
    </location>
</feature>
<name>A0A941I1V8_9BURK</name>
<evidence type="ECO:0000256" key="1">
    <source>
        <dbReference type="SAM" id="MobiDB-lite"/>
    </source>
</evidence>
<feature type="compositionally biased region" description="Basic and acidic residues" evidence="1">
    <location>
        <begin position="229"/>
        <end position="239"/>
    </location>
</feature>
<feature type="compositionally biased region" description="Basic and acidic residues" evidence="1">
    <location>
        <begin position="49"/>
        <end position="58"/>
    </location>
</feature>
<dbReference type="InterPro" id="IPR021834">
    <property type="entry name" value="DUF3426"/>
</dbReference>
<protein>
    <submittedName>
        <fullName evidence="4">Zinc-ribbon domain-containing protein</fullName>
    </submittedName>
</protein>
<feature type="compositionally biased region" description="Basic and acidic residues" evidence="1">
    <location>
        <begin position="348"/>
        <end position="361"/>
    </location>
</feature>
<keyword evidence="5" id="KW-1185">Reference proteome</keyword>
<gene>
    <name evidence="4" type="ORF">KDM92_09420</name>
</gene>
<feature type="compositionally biased region" description="Polar residues" evidence="1">
    <location>
        <begin position="59"/>
        <end position="73"/>
    </location>
</feature>
<reference evidence="4 5" key="1">
    <citation type="submission" date="2021-04" db="EMBL/GenBank/DDBJ databases">
        <title>novel species isolated from subtropical streams in China.</title>
        <authorList>
            <person name="Lu H."/>
        </authorList>
    </citation>
    <scope>NUCLEOTIDE SEQUENCE [LARGE SCALE GENOMIC DNA]</scope>
    <source>
        <strain evidence="4 5">BYS107W</strain>
    </source>
</reference>
<evidence type="ECO:0000313" key="4">
    <source>
        <dbReference type="EMBL" id="MBR7746798.1"/>
    </source>
</evidence>
<accession>A0A941I1V8</accession>
<organism evidence="4 5">
    <name type="scientific">Undibacterium baiyunense</name>
    <dbReference type="NCBI Taxonomy" id="2828731"/>
    <lineage>
        <taxon>Bacteria</taxon>
        <taxon>Pseudomonadati</taxon>
        <taxon>Pseudomonadota</taxon>
        <taxon>Betaproteobacteria</taxon>
        <taxon>Burkholderiales</taxon>
        <taxon>Oxalobacteraceae</taxon>
        <taxon>Undibacterium</taxon>
    </lineage>
</organism>
<keyword evidence="2" id="KW-0472">Membrane</keyword>
<proteinExistence type="predicted"/>
<feature type="compositionally biased region" description="Low complexity" evidence="1">
    <location>
        <begin position="264"/>
        <end position="276"/>
    </location>
</feature>
<feature type="compositionally biased region" description="Polar residues" evidence="1">
    <location>
        <begin position="362"/>
        <end position="371"/>
    </location>
</feature>
<dbReference type="Proteomes" id="UP000680158">
    <property type="component" value="Unassembled WGS sequence"/>
</dbReference>
<dbReference type="NCBIfam" id="TIGR02098">
    <property type="entry name" value="MJ0042_CXXC"/>
    <property type="match status" value="1"/>
</dbReference>
<evidence type="ECO:0000256" key="2">
    <source>
        <dbReference type="SAM" id="Phobius"/>
    </source>
</evidence>